<feature type="transmembrane region" description="Helical" evidence="12">
    <location>
        <begin position="118"/>
        <end position="140"/>
    </location>
</feature>
<dbReference type="InterPro" id="IPR023395">
    <property type="entry name" value="MCP_dom_sf"/>
</dbReference>
<comment type="similarity">
    <text evidence="2 11">Belongs to the mitochondrial carrier (TC 2.A.29) family.</text>
</comment>
<dbReference type="SUPFAM" id="SSF103506">
    <property type="entry name" value="Mitochondrial carrier"/>
    <property type="match status" value="1"/>
</dbReference>
<dbReference type="Proteomes" id="UP001055712">
    <property type="component" value="Unassembled WGS sequence"/>
</dbReference>
<evidence type="ECO:0000256" key="10">
    <source>
        <dbReference type="PROSITE-ProRule" id="PRU00282"/>
    </source>
</evidence>
<organism evidence="13 14">
    <name type="scientific">Chlorella vulgaris</name>
    <name type="common">Green alga</name>
    <dbReference type="NCBI Taxonomy" id="3077"/>
    <lineage>
        <taxon>Eukaryota</taxon>
        <taxon>Viridiplantae</taxon>
        <taxon>Chlorophyta</taxon>
        <taxon>core chlorophytes</taxon>
        <taxon>Trebouxiophyceae</taxon>
        <taxon>Chlorellales</taxon>
        <taxon>Chlorellaceae</taxon>
        <taxon>Chlorella clade</taxon>
        <taxon>Chlorella</taxon>
    </lineage>
</organism>
<comment type="subcellular location">
    <subcellularLocation>
        <location evidence="1">Mitochondrion inner membrane</location>
        <topology evidence="1">Multi-pass membrane protein</topology>
    </subcellularLocation>
</comment>
<keyword evidence="9 10" id="KW-0472">Membrane</keyword>
<dbReference type="OrthoDB" id="1747031at2759"/>
<gene>
    <name evidence="13" type="ORF">D9Q98_000190</name>
</gene>
<evidence type="ECO:0000313" key="13">
    <source>
        <dbReference type="EMBL" id="KAI3437742.1"/>
    </source>
</evidence>
<dbReference type="EMBL" id="SIDB01000001">
    <property type="protein sequence ID" value="KAI3437742.1"/>
    <property type="molecule type" value="Genomic_DNA"/>
</dbReference>
<evidence type="ECO:0000256" key="5">
    <source>
        <dbReference type="ARBA" id="ARBA00022737"/>
    </source>
</evidence>
<keyword evidence="7 12" id="KW-1133">Transmembrane helix</keyword>
<dbReference type="GO" id="GO:1990542">
    <property type="term" value="P:mitochondrial transmembrane transport"/>
    <property type="evidence" value="ECO:0007669"/>
    <property type="project" value="InterPro"/>
</dbReference>
<dbReference type="InterPro" id="IPR045315">
    <property type="entry name" value="Mtm1-like"/>
</dbReference>
<accession>A0A9D4TXS4</accession>
<evidence type="ECO:0000256" key="2">
    <source>
        <dbReference type="ARBA" id="ARBA00006375"/>
    </source>
</evidence>
<proteinExistence type="inferred from homology"/>
<dbReference type="Pfam" id="PF00153">
    <property type="entry name" value="Mito_carr"/>
    <property type="match status" value="4"/>
</dbReference>
<feature type="repeat" description="Solcar" evidence="10">
    <location>
        <begin position="276"/>
        <end position="360"/>
    </location>
</feature>
<keyword evidence="4 10" id="KW-0812">Transmembrane</keyword>
<evidence type="ECO:0000256" key="12">
    <source>
        <dbReference type="SAM" id="Phobius"/>
    </source>
</evidence>
<feature type="repeat" description="Solcar" evidence="10">
    <location>
        <begin position="11"/>
        <end position="147"/>
    </location>
</feature>
<reference evidence="13" key="1">
    <citation type="journal article" date="2019" name="Plant J.">
        <title>Chlorella vulgaris genome assembly and annotation reveals the molecular basis for metabolic acclimation to high light conditions.</title>
        <authorList>
            <person name="Cecchin M."/>
            <person name="Marcolungo L."/>
            <person name="Rossato M."/>
            <person name="Girolomoni L."/>
            <person name="Cosentino E."/>
            <person name="Cuine S."/>
            <person name="Li-Beisson Y."/>
            <person name="Delledonne M."/>
            <person name="Ballottari M."/>
        </authorList>
    </citation>
    <scope>NUCLEOTIDE SEQUENCE</scope>
    <source>
        <strain evidence="13">211/11P</strain>
    </source>
</reference>
<evidence type="ECO:0000256" key="6">
    <source>
        <dbReference type="ARBA" id="ARBA00022792"/>
    </source>
</evidence>
<evidence type="ECO:0000256" key="8">
    <source>
        <dbReference type="ARBA" id="ARBA00023128"/>
    </source>
</evidence>
<evidence type="ECO:0000313" key="14">
    <source>
        <dbReference type="Proteomes" id="UP001055712"/>
    </source>
</evidence>
<keyword evidence="3 11" id="KW-0813">Transport</keyword>
<keyword evidence="8" id="KW-0496">Mitochondrion</keyword>
<comment type="caution">
    <text evidence="13">The sequence shown here is derived from an EMBL/GenBank/DDBJ whole genome shotgun (WGS) entry which is preliminary data.</text>
</comment>
<name>A0A9D4TXS4_CHLVU</name>
<evidence type="ECO:0000256" key="1">
    <source>
        <dbReference type="ARBA" id="ARBA00004448"/>
    </source>
</evidence>
<evidence type="ECO:0000256" key="7">
    <source>
        <dbReference type="ARBA" id="ARBA00022989"/>
    </source>
</evidence>
<dbReference type="PANTHER" id="PTHR45760">
    <property type="entry name" value="FI19922P1-RELATED"/>
    <property type="match status" value="1"/>
</dbReference>
<dbReference type="PANTHER" id="PTHR45760:SF2">
    <property type="entry name" value="FI19922P1-RELATED"/>
    <property type="match status" value="1"/>
</dbReference>
<reference evidence="13" key="2">
    <citation type="submission" date="2020-11" db="EMBL/GenBank/DDBJ databases">
        <authorList>
            <person name="Cecchin M."/>
            <person name="Marcolungo L."/>
            <person name="Rossato M."/>
            <person name="Girolomoni L."/>
            <person name="Cosentino E."/>
            <person name="Cuine S."/>
            <person name="Li-Beisson Y."/>
            <person name="Delledonne M."/>
            <person name="Ballottari M."/>
        </authorList>
    </citation>
    <scope>NUCLEOTIDE SEQUENCE</scope>
    <source>
        <strain evidence="13">211/11P</strain>
        <tissue evidence="13">Whole cell</tissue>
    </source>
</reference>
<sequence>MTAVEGQPRSLSLVHRTVAAAGASVVSAFIVNPLDVVKIRIQAQGAAGMNSRMMEQSETLLEKWSFATCDCFRTPTPRQIPTPACGPACTNTAATVTPLYRGTIDGLRKIVASEGMRVLWRGTDVALMMAIPMVGIYLPLYDYLLLQLHEQRHTNAATPLIAGTLARTVAVYCTAPFELLRTRLQAHSPAAAAAAPAVADVSRCGTGRAALLLQHLPSSADAGGSRLRAAGRLWRGVGATLARDVPFSALYWGMVEPIRGALLSEAHAGSSATEWQVFSANVTAGAVAGGLAGAITTPFDVLKTRTQLSADKANPLLSSMRSIARQEGVAGLFRGWSARSAKAAPACAIVLSAYELLKHVYE</sequence>
<evidence type="ECO:0008006" key="15">
    <source>
        <dbReference type="Google" id="ProtNLM"/>
    </source>
</evidence>
<keyword evidence="14" id="KW-1185">Reference proteome</keyword>
<dbReference type="PROSITE" id="PS50920">
    <property type="entry name" value="SOLCAR"/>
    <property type="match status" value="3"/>
</dbReference>
<evidence type="ECO:0000256" key="11">
    <source>
        <dbReference type="RuleBase" id="RU000488"/>
    </source>
</evidence>
<keyword evidence="6" id="KW-0999">Mitochondrion inner membrane</keyword>
<keyword evidence="5" id="KW-0677">Repeat</keyword>
<dbReference type="InterPro" id="IPR018108">
    <property type="entry name" value="MCP_transmembrane"/>
</dbReference>
<evidence type="ECO:0000256" key="9">
    <source>
        <dbReference type="ARBA" id="ARBA00023136"/>
    </source>
</evidence>
<dbReference type="GO" id="GO:0005743">
    <property type="term" value="C:mitochondrial inner membrane"/>
    <property type="evidence" value="ECO:0007669"/>
    <property type="project" value="UniProtKB-SubCell"/>
</dbReference>
<feature type="repeat" description="Solcar" evidence="10">
    <location>
        <begin position="154"/>
        <end position="261"/>
    </location>
</feature>
<dbReference type="AlphaFoldDB" id="A0A9D4TXS4"/>
<protein>
    <recommendedName>
        <fullName evidence="15">Mitochondrial carrier protein</fullName>
    </recommendedName>
</protein>
<evidence type="ECO:0000256" key="3">
    <source>
        <dbReference type="ARBA" id="ARBA00022448"/>
    </source>
</evidence>
<dbReference type="Gene3D" id="1.50.40.10">
    <property type="entry name" value="Mitochondrial carrier domain"/>
    <property type="match status" value="2"/>
</dbReference>
<evidence type="ECO:0000256" key="4">
    <source>
        <dbReference type="ARBA" id="ARBA00022692"/>
    </source>
</evidence>